<dbReference type="KEGG" id="aara:120900659"/>
<dbReference type="CTD" id="40084"/>
<keyword evidence="4" id="KW-1185">Reference proteome</keyword>
<dbReference type="InterPro" id="IPR021852">
    <property type="entry name" value="DUF3456"/>
</dbReference>
<evidence type="ECO:0000313" key="3">
    <source>
        <dbReference type="EnsemblMetazoa" id="AARA005582-PA"/>
    </source>
</evidence>
<evidence type="ECO:0000313" key="4">
    <source>
        <dbReference type="Proteomes" id="UP000075840"/>
    </source>
</evidence>
<dbReference type="VEuPathDB" id="VectorBase:AARA005582"/>
<dbReference type="RefSeq" id="XP_040163909.1">
    <property type="nucleotide sequence ID" value="XM_040307975.1"/>
</dbReference>
<reference evidence="3" key="1">
    <citation type="submission" date="2022-08" db="UniProtKB">
        <authorList>
            <consortium name="EnsemblMetazoa"/>
        </authorList>
    </citation>
    <scope>IDENTIFICATION</scope>
    <source>
        <strain evidence="3">Dongola</strain>
    </source>
</reference>
<dbReference type="GeneID" id="120900659"/>
<name>A0A182HWA9_ANOAR</name>
<proteinExistence type="inferred from homology"/>
<sequence length="211" mass="24637">MQHTMLALFALAALLIPTTYGGPEENEGVKYADRCEACKILATELQARLSETGRSHDVIELGYSVDDVKPKKRTEYRRSELRLLETLENVCERILEYNIHKERKDSTRFAKGMSQTFQTLHGLVDKGVKVDLGIPYELWDKPSAEITQMKTQCETLIERYEDVIEKWYFEKQEQKPLIEYLCEDNVLKNGNHQCLYEQLEEKKQQDAKEEL</sequence>
<dbReference type="EnsemblMetazoa" id="AARA005582-RA">
    <property type="protein sequence ID" value="AARA005582-PA"/>
    <property type="gene ID" value="AARA005582"/>
</dbReference>
<dbReference type="PANTHER" id="PTHR15382:SF8">
    <property type="entry name" value="CANOPY B"/>
    <property type="match status" value="1"/>
</dbReference>
<evidence type="ECO:0000256" key="2">
    <source>
        <dbReference type="ARBA" id="ARBA00022729"/>
    </source>
</evidence>
<dbReference type="VEuPathDB" id="VectorBase:AARA21_012876"/>
<dbReference type="EMBL" id="APCN01001480">
    <property type="status" value="NOT_ANNOTATED_CDS"/>
    <property type="molecule type" value="Genomic_DNA"/>
</dbReference>
<dbReference type="Proteomes" id="UP000075840">
    <property type="component" value="Unassembled WGS sequence"/>
</dbReference>
<dbReference type="AlphaFoldDB" id="A0A182HWA9"/>
<protein>
    <submittedName>
        <fullName evidence="3">Uncharacterized protein</fullName>
    </submittedName>
</protein>
<organism evidence="3 4">
    <name type="scientific">Anopheles arabiensis</name>
    <name type="common">Mosquito</name>
    <dbReference type="NCBI Taxonomy" id="7173"/>
    <lineage>
        <taxon>Eukaryota</taxon>
        <taxon>Metazoa</taxon>
        <taxon>Ecdysozoa</taxon>
        <taxon>Arthropoda</taxon>
        <taxon>Hexapoda</taxon>
        <taxon>Insecta</taxon>
        <taxon>Pterygota</taxon>
        <taxon>Neoptera</taxon>
        <taxon>Endopterygota</taxon>
        <taxon>Diptera</taxon>
        <taxon>Nematocera</taxon>
        <taxon>Culicoidea</taxon>
        <taxon>Culicidae</taxon>
        <taxon>Anophelinae</taxon>
        <taxon>Anopheles</taxon>
    </lineage>
</organism>
<evidence type="ECO:0000256" key="1">
    <source>
        <dbReference type="ARBA" id="ARBA00007285"/>
    </source>
</evidence>
<comment type="similarity">
    <text evidence="1">Belongs to the canopy family.</text>
</comment>
<keyword evidence="2" id="KW-0732">Signal</keyword>
<dbReference type="PANTHER" id="PTHR15382">
    <property type="entry name" value="CTG4A-RELATED"/>
    <property type="match status" value="1"/>
</dbReference>
<accession>A0A182HWA9</accession>
<dbReference type="Pfam" id="PF11938">
    <property type="entry name" value="DUF3456"/>
    <property type="match status" value="1"/>
</dbReference>